<dbReference type="InterPro" id="IPR050834">
    <property type="entry name" value="Glycosyltransf_2"/>
</dbReference>
<dbReference type="InterPro" id="IPR001173">
    <property type="entry name" value="Glyco_trans_2-like"/>
</dbReference>
<evidence type="ECO:0000313" key="3">
    <source>
        <dbReference type="Proteomes" id="UP000092884"/>
    </source>
</evidence>
<dbReference type="AlphaFoldDB" id="A0A1B1U5Q7"/>
<dbReference type="Pfam" id="PF00535">
    <property type="entry name" value="Glycos_transf_2"/>
    <property type="match status" value="1"/>
</dbReference>
<accession>A0A1B1U5Q7</accession>
<dbReference type="RefSeq" id="WP_066340110.1">
    <property type="nucleotide sequence ID" value="NZ_CP016503.1"/>
</dbReference>
<keyword evidence="3" id="KW-1185">Reference proteome</keyword>
<dbReference type="PANTHER" id="PTHR43685">
    <property type="entry name" value="GLYCOSYLTRANSFERASE"/>
    <property type="match status" value="1"/>
</dbReference>
<feature type="domain" description="Glycosyltransferase 2-like" evidence="1">
    <location>
        <begin position="3"/>
        <end position="146"/>
    </location>
</feature>
<protein>
    <recommendedName>
        <fullName evidence="1">Glycosyltransferase 2-like domain-containing protein</fullName>
    </recommendedName>
</protein>
<reference evidence="3" key="1">
    <citation type="submission" date="2016-07" db="EMBL/GenBank/DDBJ databases">
        <authorList>
            <person name="Florea S."/>
            <person name="Webb J.S."/>
            <person name="Jaromczyk J."/>
            <person name="Schardl C.L."/>
        </authorList>
    </citation>
    <scope>NUCLEOTIDE SEQUENCE [LARGE SCALE GENOMIC DNA]</scope>
    <source>
        <strain evidence="3">MIT 01-6242</strain>
    </source>
</reference>
<organism evidence="2 3">
    <name type="scientific">Helicobacter enhydrae</name>
    <dbReference type="NCBI Taxonomy" id="222136"/>
    <lineage>
        <taxon>Bacteria</taxon>
        <taxon>Pseudomonadati</taxon>
        <taxon>Campylobacterota</taxon>
        <taxon>Epsilonproteobacteria</taxon>
        <taxon>Campylobacterales</taxon>
        <taxon>Helicobacteraceae</taxon>
        <taxon>Helicobacter</taxon>
    </lineage>
</organism>
<dbReference type="Gene3D" id="3.90.550.10">
    <property type="entry name" value="Spore Coat Polysaccharide Biosynthesis Protein SpsA, Chain A"/>
    <property type="match status" value="1"/>
</dbReference>
<dbReference type="InterPro" id="IPR029044">
    <property type="entry name" value="Nucleotide-diphossugar_trans"/>
</dbReference>
<name>A0A1B1U5Q7_9HELI</name>
<dbReference type="EMBL" id="CP016503">
    <property type="protein sequence ID" value="ANV98032.1"/>
    <property type="molecule type" value="Genomic_DNA"/>
</dbReference>
<dbReference type="OrthoDB" id="433681at2"/>
<dbReference type="SUPFAM" id="SSF53448">
    <property type="entry name" value="Nucleotide-diphospho-sugar transferases"/>
    <property type="match status" value="1"/>
</dbReference>
<dbReference type="STRING" id="222136.BBW65_04095"/>
<dbReference type="PANTHER" id="PTHR43685:SF2">
    <property type="entry name" value="GLYCOSYLTRANSFERASE 2-LIKE DOMAIN-CONTAINING PROTEIN"/>
    <property type="match status" value="1"/>
</dbReference>
<gene>
    <name evidence="2" type="ORF">BBW65_04095</name>
</gene>
<proteinExistence type="predicted"/>
<evidence type="ECO:0000259" key="1">
    <source>
        <dbReference type="Pfam" id="PF00535"/>
    </source>
</evidence>
<dbReference type="CDD" id="cd06433">
    <property type="entry name" value="GT_2_WfgS_like"/>
    <property type="match status" value="1"/>
</dbReference>
<evidence type="ECO:0000313" key="2">
    <source>
        <dbReference type="EMBL" id="ANV98032.1"/>
    </source>
</evidence>
<dbReference type="Proteomes" id="UP000092884">
    <property type="component" value="Chromosome"/>
</dbReference>
<dbReference type="KEGG" id="het:BBW65_04095"/>
<sequence>MFSIVTVVYNDVSHILETIRSVTSQTYHKIEYILIDGWSNDGTKEAILEYLHSNTQITLQNQTDSKLYIEALHFQYPNLSFKFLSEKDEGIYDAMNKGIALATKEWINFMNCGDRFYDCNVLEKISKENISQYDVVYGDTQIIYNHQAKRVVLAPIHCSNIRLMFRNCCHQSFFLKTKIQKQYPFDLMFKIAADYNTIHTILDNKYNFKKIDIVIASFANGGASDSAKLSCTNEIFKIAMQHNLNSPIILTKIILFYYPYATIKRLIKIYLPKKILTPLIALYQKTKHVS</sequence>